<dbReference type="InterPro" id="IPR036928">
    <property type="entry name" value="AS_sf"/>
</dbReference>
<dbReference type="PIRSF" id="PIRSF001221">
    <property type="entry name" value="Amidase_fungi"/>
    <property type="match status" value="1"/>
</dbReference>
<dbReference type="InterPro" id="IPR020556">
    <property type="entry name" value="Amidase_CS"/>
</dbReference>
<evidence type="ECO:0000313" key="9">
    <source>
        <dbReference type="Proteomes" id="UP000256964"/>
    </source>
</evidence>
<organism evidence="8 9">
    <name type="scientific">Lentinus brumalis</name>
    <dbReference type="NCBI Taxonomy" id="2498619"/>
    <lineage>
        <taxon>Eukaryota</taxon>
        <taxon>Fungi</taxon>
        <taxon>Dikarya</taxon>
        <taxon>Basidiomycota</taxon>
        <taxon>Agaricomycotina</taxon>
        <taxon>Agaricomycetes</taxon>
        <taxon>Polyporales</taxon>
        <taxon>Polyporaceae</taxon>
        <taxon>Lentinus</taxon>
    </lineage>
</organism>
<dbReference type="EMBL" id="KZ857394">
    <property type="protein sequence ID" value="RDX51541.1"/>
    <property type="molecule type" value="Genomic_DNA"/>
</dbReference>
<evidence type="ECO:0000256" key="1">
    <source>
        <dbReference type="ARBA" id="ARBA00001311"/>
    </source>
</evidence>
<sequence length="585" mass="65664">MSSWQDLCTARKQRQIDSIPKEWLIQVPPEEQRDVLDVPRKCGLLTARELEITDTDNVQTILDKLRTAVWSSVEVTTAFYKRAVIAHQLVRPPFILLFEQTDRSSQTNCLTEIFIERALQRAQEVDDYLKSHGRVIGPLHGLPISLKDQFRLKGMETIMGYAGWIGRIADSDSALVEILYECGAVPFVRTNVPQTLQWGETYNHVFGRTTNPYNRYMTPGGSSGGEGALVAMRGSPLGVGTDIGGSLRIPSAFCGLYTLRPSYERLPYCDAVNSQEGQESISSVLGPMTNSLEGVKIFTKAVIDARPWRKDSLCVRKEWNEREYQLGDHGGPGAKLCFAIMWDNGVIKPHPPLKRALEMTKEALEAAGHRVIDWENHRNLEIYKIGVSIFNADDGTDYLADCALSGEPLIQTMSPVTDAHEYALDQPLARTILGERRHLTAYELWQLHREKRALRKSHLDHWEATVSRTGTGRPVDAIISPAVAYAACPHGCNSNRDDFYTSLCNYLDYTASVFPVTHVDKAQDRVVPPHEFRNHEDEAVYKMYDPELFHGLPIGLQLIGRTLEEEGVIAMTELVVEALKASKQT</sequence>
<accession>A0A371DG63</accession>
<evidence type="ECO:0000256" key="2">
    <source>
        <dbReference type="ARBA" id="ARBA00009199"/>
    </source>
</evidence>
<evidence type="ECO:0000259" key="7">
    <source>
        <dbReference type="Pfam" id="PF01425"/>
    </source>
</evidence>
<evidence type="ECO:0000256" key="3">
    <source>
        <dbReference type="ARBA" id="ARBA00012922"/>
    </source>
</evidence>
<evidence type="ECO:0000256" key="4">
    <source>
        <dbReference type="ARBA" id="ARBA00022801"/>
    </source>
</evidence>
<comment type="similarity">
    <text evidence="2">Belongs to the amidase family.</text>
</comment>
<dbReference type="SUPFAM" id="SSF75304">
    <property type="entry name" value="Amidase signature (AS) enzymes"/>
    <property type="match status" value="1"/>
</dbReference>
<dbReference type="InterPro" id="IPR023631">
    <property type="entry name" value="Amidase_dom"/>
</dbReference>
<name>A0A371DG63_9APHY</name>
<evidence type="ECO:0000256" key="6">
    <source>
        <dbReference type="PIRSR" id="PIRSR001221-2"/>
    </source>
</evidence>
<evidence type="ECO:0000256" key="5">
    <source>
        <dbReference type="PIRSR" id="PIRSR001221-1"/>
    </source>
</evidence>
<gene>
    <name evidence="8" type="ORF">OH76DRAFT_301125</name>
</gene>
<reference evidence="8 9" key="1">
    <citation type="journal article" date="2018" name="Biotechnol. Biofuels">
        <title>Integrative visual omics of the white-rot fungus Polyporus brumalis exposes the biotechnological potential of its oxidative enzymes for delignifying raw plant biomass.</title>
        <authorList>
            <person name="Miyauchi S."/>
            <person name="Rancon A."/>
            <person name="Drula E."/>
            <person name="Hage H."/>
            <person name="Chaduli D."/>
            <person name="Favel A."/>
            <person name="Grisel S."/>
            <person name="Henrissat B."/>
            <person name="Herpoel-Gimbert I."/>
            <person name="Ruiz-Duenas F.J."/>
            <person name="Chevret D."/>
            <person name="Hainaut M."/>
            <person name="Lin J."/>
            <person name="Wang M."/>
            <person name="Pangilinan J."/>
            <person name="Lipzen A."/>
            <person name="Lesage-Meessen L."/>
            <person name="Navarro D."/>
            <person name="Riley R."/>
            <person name="Grigoriev I.V."/>
            <person name="Zhou S."/>
            <person name="Raouche S."/>
            <person name="Rosso M.N."/>
        </authorList>
    </citation>
    <scope>NUCLEOTIDE SEQUENCE [LARGE SCALE GENOMIC DNA]</scope>
    <source>
        <strain evidence="8 9">BRFM 1820</strain>
    </source>
</reference>
<comment type="catalytic activity">
    <reaction evidence="1">
        <text>a monocarboxylic acid amide + H2O = a monocarboxylate + NH4(+)</text>
        <dbReference type="Rhea" id="RHEA:12020"/>
        <dbReference type="ChEBI" id="CHEBI:15377"/>
        <dbReference type="ChEBI" id="CHEBI:28938"/>
        <dbReference type="ChEBI" id="CHEBI:35757"/>
        <dbReference type="ChEBI" id="CHEBI:83628"/>
        <dbReference type="EC" id="3.5.1.4"/>
    </reaction>
</comment>
<dbReference type="GO" id="GO:0004040">
    <property type="term" value="F:amidase activity"/>
    <property type="evidence" value="ECO:0007669"/>
    <property type="project" value="UniProtKB-EC"/>
</dbReference>
<dbReference type="STRING" id="139420.A0A371DG63"/>
<dbReference type="Gene3D" id="3.90.1300.10">
    <property type="entry name" value="Amidase signature (AS) domain"/>
    <property type="match status" value="1"/>
</dbReference>
<feature type="domain" description="Amidase" evidence="7">
    <location>
        <begin position="104"/>
        <end position="568"/>
    </location>
</feature>
<keyword evidence="9" id="KW-1185">Reference proteome</keyword>
<feature type="binding site" evidence="6">
    <location>
        <begin position="243"/>
        <end position="246"/>
    </location>
    <ligand>
        <name>substrate</name>
    </ligand>
</feature>
<dbReference type="PANTHER" id="PTHR46072">
    <property type="entry name" value="AMIDASE-RELATED-RELATED"/>
    <property type="match status" value="1"/>
</dbReference>
<dbReference type="Pfam" id="PF01425">
    <property type="entry name" value="Amidase"/>
    <property type="match status" value="1"/>
</dbReference>
<feature type="binding site" evidence="6">
    <location>
        <position position="222"/>
    </location>
    <ligand>
        <name>substrate</name>
    </ligand>
</feature>
<feature type="binding site" evidence="6">
    <location>
        <position position="196"/>
    </location>
    <ligand>
        <name>substrate</name>
    </ligand>
</feature>
<dbReference type="OrthoDB" id="6428749at2759"/>
<proteinExistence type="inferred from homology"/>
<dbReference type="PROSITE" id="PS00571">
    <property type="entry name" value="AMIDASES"/>
    <property type="match status" value="1"/>
</dbReference>
<evidence type="ECO:0000313" key="8">
    <source>
        <dbReference type="EMBL" id="RDX51541.1"/>
    </source>
</evidence>
<feature type="active site" description="Charge relay system" evidence="5">
    <location>
        <position position="222"/>
    </location>
</feature>
<dbReference type="AlphaFoldDB" id="A0A371DG63"/>
<feature type="active site" description="Acyl-ester intermediate" evidence="5">
    <location>
        <position position="246"/>
    </location>
</feature>
<feature type="active site" description="Charge relay system" evidence="5">
    <location>
        <position position="147"/>
    </location>
</feature>
<dbReference type="Proteomes" id="UP000256964">
    <property type="component" value="Unassembled WGS sequence"/>
</dbReference>
<dbReference type="PANTHER" id="PTHR46072:SF2">
    <property type="entry name" value="AMIDASE (EUROFUNG)"/>
    <property type="match status" value="1"/>
</dbReference>
<dbReference type="EC" id="3.5.1.4" evidence="3"/>
<keyword evidence="4" id="KW-0378">Hydrolase</keyword>
<protein>
    <recommendedName>
        <fullName evidence="3">amidase</fullName>
        <ecNumber evidence="3">3.5.1.4</ecNumber>
    </recommendedName>
</protein>